<evidence type="ECO:0000256" key="2">
    <source>
        <dbReference type="ARBA" id="ARBA00022723"/>
    </source>
</evidence>
<evidence type="ECO:0000259" key="6">
    <source>
        <dbReference type="Pfam" id="PF03738"/>
    </source>
</evidence>
<dbReference type="Proteomes" id="UP000322917">
    <property type="component" value="Unassembled WGS sequence"/>
</dbReference>
<keyword evidence="5" id="KW-0460">Magnesium</keyword>
<dbReference type="Pfam" id="PF03738">
    <property type="entry name" value="GSP_synth"/>
    <property type="match status" value="1"/>
</dbReference>
<dbReference type="SUPFAM" id="SSF56059">
    <property type="entry name" value="Glutathione synthetase ATP-binding domain-like"/>
    <property type="match status" value="1"/>
</dbReference>
<keyword evidence="2" id="KW-0479">Metal-binding</keyword>
<dbReference type="AlphaFoldDB" id="A0A1M6DWQ7"/>
<sequence length="409" mass="45858">MDYAKRREAIYGLVRAEGIFTWDWMYDNEYALSCLYGISEQLKKELAYASEQLGKVFAKTTAIIQSGDQQLFLELGIPQPVIAAARIPVLPEMPTLIGRFDFAKTTEGLKMLEFNSDTPGGIVESYYVNGQVCAYYGLENPNHGLESEITIAFQSMIEKYARLGYATDSVVFSALDWHAEDAGTARYLMHLARSKAKFVPLKDLRLLNNRLYSLLNEKLEIIDVLYRLHPLGVLSTETDIDGFPTGEYVLKLIANGNLAIINPPGAIISQSKALQALIWNVCQTTDFFNQEEQEIIACYMLPTYLENHFLHKCPYVIKPVFGREGIGISLHHADGTLAQCTVNTFQDQSVVYQKKVELEVAEVETLKGPYRGHLLWGSFLINGKASAISARIGESITDDLSYFLPIHLT</sequence>
<proteinExistence type="predicted"/>
<dbReference type="EMBL" id="FQZD01000007">
    <property type="protein sequence ID" value="SHI77468.1"/>
    <property type="molecule type" value="Genomic_DNA"/>
</dbReference>
<dbReference type="GO" id="GO:0046872">
    <property type="term" value="F:metal ion binding"/>
    <property type="evidence" value="ECO:0007669"/>
    <property type="project" value="UniProtKB-KW"/>
</dbReference>
<keyword evidence="1" id="KW-0436">Ligase</keyword>
<evidence type="ECO:0000256" key="4">
    <source>
        <dbReference type="ARBA" id="ARBA00022840"/>
    </source>
</evidence>
<evidence type="ECO:0000256" key="3">
    <source>
        <dbReference type="ARBA" id="ARBA00022741"/>
    </source>
</evidence>
<evidence type="ECO:0000313" key="7">
    <source>
        <dbReference type="EMBL" id="SHI77468.1"/>
    </source>
</evidence>
<evidence type="ECO:0000256" key="1">
    <source>
        <dbReference type="ARBA" id="ARBA00022598"/>
    </source>
</evidence>
<keyword evidence="4" id="KW-0067">ATP-binding</keyword>
<feature type="domain" description="Glutathionylspermidine synthase pre-ATP-grasp-like" evidence="6">
    <location>
        <begin position="20"/>
        <end position="406"/>
    </location>
</feature>
<reference evidence="7 8" key="1">
    <citation type="submission" date="2016-11" db="EMBL/GenBank/DDBJ databases">
        <authorList>
            <person name="Varghese N."/>
            <person name="Submissions S."/>
        </authorList>
    </citation>
    <scope>NUCLEOTIDE SEQUENCE [LARGE SCALE GENOMIC DNA]</scope>
    <source>
        <strain evidence="7 8">DSM 15287</strain>
    </source>
</reference>
<dbReference type="Gene3D" id="3.30.1490.330">
    <property type="match status" value="1"/>
</dbReference>
<accession>A0A1M6DWQ7</accession>
<dbReference type="RefSeq" id="WP_149733856.1">
    <property type="nucleotide sequence ID" value="NZ_FQZD01000007.1"/>
</dbReference>
<evidence type="ECO:0000313" key="8">
    <source>
        <dbReference type="Proteomes" id="UP000322917"/>
    </source>
</evidence>
<evidence type="ECO:0000256" key="5">
    <source>
        <dbReference type="ARBA" id="ARBA00022842"/>
    </source>
</evidence>
<dbReference type="InterPro" id="IPR005494">
    <property type="entry name" value="GSPS_pre-ATP-grasp-like_dom"/>
</dbReference>
<keyword evidence="8" id="KW-1185">Reference proteome</keyword>
<name>A0A1M6DWQ7_9FIRM</name>
<dbReference type="SUPFAM" id="SSF52440">
    <property type="entry name" value="PreATP-grasp domain"/>
    <property type="match status" value="1"/>
</dbReference>
<gene>
    <name evidence="7" type="ORF">SAMN02745170_01024</name>
</gene>
<organism evidence="7 8">
    <name type="scientific">Propionispora hippei DSM 15287</name>
    <dbReference type="NCBI Taxonomy" id="1123003"/>
    <lineage>
        <taxon>Bacteria</taxon>
        <taxon>Bacillati</taxon>
        <taxon>Bacillota</taxon>
        <taxon>Negativicutes</taxon>
        <taxon>Selenomonadales</taxon>
        <taxon>Sporomusaceae</taxon>
        <taxon>Propionispora</taxon>
    </lineage>
</organism>
<protein>
    <submittedName>
        <fullName evidence="7">Glutathionylspermidine synthase preATP-grasp</fullName>
    </submittedName>
</protein>
<dbReference type="InterPro" id="IPR016185">
    <property type="entry name" value="PreATP-grasp_dom_sf"/>
</dbReference>
<dbReference type="GO" id="GO:0005524">
    <property type="term" value="F:ATP binding"/>
    <property type="evidence" value="ECO:0007669"/>
    <property type="project" value="UniProtKB-KW"/>
</dbReference>
<keyword evidence="3" id="KW-0547">Nucleotide-binding</keyword>
<dbReference type="GO" id="GO:0016874">
    <property type="term" value="F:ligase activity"/>
    <property type="evidence" value="ECO:0007669"/>
    <property type="project" value="UniProtKB-KW"/>
</dbReference>
<dbReference type="OrthoDB" id="9765517at2"/>